<dbReference type="Pfam" id="PF00650">
    <property type="entry name" value="CRAL_TRIO"/>
    <property type="match status" value="1"/>
</dbReference>
<dbReference type="Gene3D" id="3.40.525.10">
    <property type="entry name" value="CRAL-TRIO lipid binding domain"/>
    <property type="match status" value="1"/>
</dbReference>
<proteinExistence type="predicted"/>
<gene>
    <name evidence="2" type="ORF">NQ317_004628</name>
</gene>
<dbReference type="InterPro" id="IPR036865">
    <property type="entry name" value="CRAL-TRIO_dom_sf"/>
</dbReference>
<dbReference type="SUPFAM" id="SSF52087">
    <property type="entry name" value="CRAL/TRIO domain"/>
    <property type="match status" value="1"/>
</dbReference>
<accession>A0ABQ9JIR4</accession>
<protein>
    <recommendedName>
        <fullName evidence="1">CRAL-TRIO domain-containing protein</fullName>
    </recommendedName>
</protein>
<evidence type="ECO:0000313" key="3">
    <source>
        <dbReference type="Proteomes" id="UP001162164"/>
    </source>
</evidence>
<organism evidence="2 3">
    <name type="scientific">Molorchus minor</name>
    <dbReference type="NCBI Taxonomy" id="1323400"/>
    <lineage>
        <taxon>Eukaryota</taxon>
        <taxon>Metazoa</taxon>
        <taxon>Ecdysozoa</taxon>
        <taxon>Arthropoda</taxon>
        <taxon>Hexapoda</taxon>
        <taxon>Insecta</taxon>
        <taxon>Pterygota</taxon>
        <taxon>Neoptera</taxon>
        <taxon>Endopterygota</taxon>
        <taxon>Coleoptera</taxon>
        <taxon>Polyphaga</taxon>
        <taxon>Cucujiformia</taxon>
        <taxon>Chrysomeloidea</taxon>
        <taxon>Cerambycidae</taxon>
        <taxon>Lamiinae</taxon>
        <taxon>Monochamini</taxon>
        <taxon>Molorchus</taxon>
    </lineage>
</organism>
<dbReference type="EMBL" id="JAPWTJ010000503">
    <property type="protein sequence ID" value="KAJ8977848.1"/>
    <property type="molecule type" value="Genomic_DNA"/>
</dbReference>
<feature type="domain" description="CRAL-TRIO" evidence="1">
    <location>
        <begin position="146"/>
        <end position="241"/>
    </location>
</feature>
<sequence>MTRLSKLLQCTESEKQAIFKNYGIAEQDFEGYIDILQEWLAKTNLPKNDDTRSKLSICLLNCKMSLEDTKKCISGYYRIRTIYSNFFDKMMPYTEDYNKVKRFAISIFRIRDPKGEMNDGLLYQLIGVMVTEMRIKSSDYFLSNILIIDLQEFELKHLIKYTPGVIQKLVHLMLAIKLRLKNIHFVNTSEIIDRVMVLVKTMLPEKFVDRVATHRTPESLYEYIPKEYLPSDYDGSQPSIADLHEQWCEALEEREEDFKKLLDAKCYDDMDKLIENEVFGIGSEGSFKKLAID</sequence>
<evidence type="ECO:0000259" key="1">
    <source>
        <dbReference type="PROSITE" id="PS50191"/>
    </source>
</evidence>
<comment type="caution">
    <text evidence="2">The sequence shown here is derived from an EMBL/GenBank/DDBJ whole genome shotgun (WGS) entry which is preliminary data.</text>
</comment>
<dbReference type="PANTHER" id="PTHR10174">
    <property type="entry name" value="ALPHA-TOCOPHEROL TRANSFER PROTEIN-RELATED"/>
    <property type="match status" value="1"/>
</dbReference>
<evidence type="ECO:0000313" key="2">
    <source>
        <dbReference type="EMBL" id="KAJ8977848.1"/>
    </source>
</evidence>
<dbReference type="CDD" id="cd00170">
    <property type="entry name" value="SEC14"/>
    <property type="match status" value="1"/>
</dbReference>
<reference evidence="2" key="1">
    <citation type="journal article" date="2023" name="Insect Mol. Biol.">
        <title>Genome sequencing provides insights into the evolution of gene families encoding plant cell wall-degrading enzymes in longhorned beetles.</title>
        <authorList>
            <person name="Shin N.R."/>
            <person name="Okamura Y."/>
            <person name="Kirsch R."/>
            <person name="Pauchet Y."/>
        </authorList>
    </citation>
    <scope>NUCLEOTIDE SEQUENCE</scope>
    <source>
        <strain evidence="2">MMC_N1</strain>
    </source>
</reference>
<name>A0ABQ9JIR4_9CUCU</name>
<dbReference type="PROSITE" id="PS50191">
    <property type="entry name" value="CRAL_TRIO"/>
    <property type="match status" value="1"/>
</dbReference>
<dbReference type="PANTHER" id="PTHR10174:SF222">
    <property type="entry name" value="GH10083P-RELATED"/>
    <property type="match status" value="1"/>
</dbReference>
<dbReference type="InterPro" id="IPR001251">
    <property type="entry name" value="CRAL-TRIO_dom"/>
</dbReference>
<dbReference type="Proteomes" id="UP001162164">
    <property type="component" value="Unassembled WGS sequence"/>
</dbReference>
<keyword evidence="3" id="KW-1185">Reference proteome</keyword>